<protein>
    <recommendedName>
        <fullName evidence="3">Disease resistance protein</fullName>
    </recommendedName>
</protein>
<organism evidence="1 2">
    <name type="scientific">Brassica carinata</name>
    <name type="common">Ethiopian mustard</name>
    <name type="synonym">Abyssinian cabbage</name>
    <dbReference type="NCBI Taxonomy" id="52824"/>
    <lineage>
        <taxon>Eukaryota</taxon>
        <taxon>Viridiplantae</taxon>
        <taxon>Streptophyta</taxon>
        <taxon>Embryophyta</taxon>
        <taxon>Tracheophyta</taxon>
        <taxon>Spermatophyta</taxon>
        <taxon>Magnoliopsida</taxon>
        <taxon>eudicotyledons</taxon>
        <taxon>Gunneridae</taxon>
        <taxon>Pentapetalae</taxon>
        <taxon>rosids</taxon>
        <taxon>malvids</taxon>
        <taxon>Brassicales</taxon>
        <taxon>Brassicaceae</taxon>
        <taxon>Brassiceae</taxon>
        <taxon>Brassica</taxon>
    </lineage>
</organism>
<dbReference type="Proteomes" id="UP000886595">
    <property type="component" value="Unassembled WGS sequence"/>
</dbReference>
<sequence length="172" mass="20106">MYKTKAYFCWQRTPEIHNTCSTTFKQARPKRQWYREDSDYVSGLHRLEILIIENCTKLISVEGLPSSLKYLHANGCVSLERVEFSMLLQDSDSIRELLFRNCLRLDEEARREIINHRFAKYVCLPGKQVPQEFTHKATSTYITISPGNFCTASSRYKACVRFDSIKDHTLLV</sequence>
<evidence type="ECO:0000313" key="2">
    <source>
        <dbReference type="Proteomes" id="UP000886595"/>
    </source>
</evidence>
<accession>A0A8X8ANH1</accession>
<reference evidence="1 2" key="1">
    <citation type="submission" date="2020-02" db="EMBL/GenBank/DDBJ databases">
        <authorList>
            <person name="Ma Q."/>
            <person name="Huang Y."/>
            <person name="Song X."/>
            <person name="Pei D."/>
        </authorList>
    </citation>
    <scope>NUCLEOTIDE SEQUENCE [LARGE SCALE GENOMIC DNA]</scope>
    <source>
        <strain evidence="1">Sxm20200214</strain>
        <tissue evidence="1">Leaf</tissue>
    </source>
</reference>
<proteinExistence type="predicted"/>
<evidence type="ECO:0008006" key="3">
    <source>
        <dbReference type="Google" id="ProtNLM"/>
    </source>
</evidence>
<dbReference type="SUPFAM" id="SSF52047">
    <property type="entry name" value="RNI-like"/>
    <property type="match status" value="1"/>
</dbReference>
<dbReference type="OrthoDB" id="1936883at2759"/>
<evidence type="ECO:0000313" key="1">
    <source>
        <dbReference type="EMBL" id="KAG2307912.1"/>
    </source>
</evidence>
<name>A0A8X8ANH1_BRACI</name>
<dbReference type="EMBL" id="JAAMPC010000006">
    <property type="protein sequence ID" value="KAG2307912.1"/>
    <property type="molecule type" value="Genomic_DNA"/>
</dbReference>
<keyword evidence="2" id="KW-1185">Reference proteome</keyword>
<gene>
    <name evidence="1" type="ORF">Bca52824_027660</name>
</gene>
<comment type="caution">
    <text evidence="1">The sequence shown here is derived from an EMBL/GenBank/DDBJ whole genome shotgun (WGS) entry which is preliminary data.</text>
</comment>
<dbReference type="AlphaFoldDB" id="A0A8X8ANH1"/>